<proteinExistence type="predicted"/>
<protein>
    <submittedName>
        <fullName evidence="2">Alkaline phosphatase family protein</fullName>
    </submittedName>
</protein>
<keyword evidence="3" id="KW-1185">Reference proteome</keyword>
<dbReference type="SUPFAM" id="SSF56300">
    <property type="entry name" value="Metallo-dependent phosphatases"/>
    <property type="match status" value="1"/>
</dbReference>
<evidence type="ECO:0000259" key="1">
    <source>
        <dbReference type="Pfam" id="PF09423"/>
    </source>
</evidence>
<dbReference type="Gene3D" id="3.60.21.70">
    <property type="entry name" value="PhoD-like phosphatase"/>
    <property type="match status" value="1"/>
</dbReference>
<dbReference type="InterPro" id="IPR038607">
    <property type="entry name" value="PhoD-like_sf"/>
</dbReference>
<dbReference type="Proteomes" id="UP000831290">
    <property type="component" value="Chromosome"/>
</dbReference>
<dbReference type="PANTHER" id="PTHR33987">
    <property type="entry name" value="CALCINEURIN-LIKE METALLO-PHOSPHOESTERASE SUPERFAMILY PROTEIN"/>
    <property type="match status" value="1"/>
</dbReference>
<dbReference type="KEGG" id="fbm:MQE35_02395"/>
<sequence length="335" mass="38384">MNKIVGLACFGLIILSCKSQKNGSEETFTIAFGSCNKQYEENTLWDDVLLYKPDVWIWGGDNIYSDTDEAEKMKSDYEAQLKQKGYEELAHSTTVIGTWDDHDYGINDGGAEFKMKKESQQLFLDFLGVDKTDVRREREGVYSSETYRFKTGSVRIIILDTRYFRTSLTPDNESKKRFKPNVYGEGTILGNAQWNWLEKELKNSEADFNIIMSSIQVLSDKHGFETWGNFPHERDRLINLIKESSARGVIILSGDRHISEFSKIDLDGQPLVDFTSSGLTHTYTSYKGEENPYRYGKVIKDKSFGILELDFKSRKVNMIMAGDGNKVLQKITESY</sequence>
<dbReference type="PROSITE" id="PS51257">
    <property type="entry name" value="PROKAR_LIPOPROTEIN"/>
    <property type="match status" value="1"/>
</dbReference>
<gene>
    <name evidence="2" type="ORF">MQE35_02395</name>
</gene>
<dbReference type="PANTHER" id="PTHR33987:SF1">
    <property type="entry name" value="CALCINEURIN-LIKE METALLO-PHOSPHOESTERASE SUPERFAMILY PROTEIN"/>
    <property type="match status" value="1"/>
</dbReference>
<dbReference type="InterPro" id="IPR018946">
    <property type="entry name" value="PhoD-like_MPP"/>
</dbReference>
<dbReference type="EMBL" id="CP094358">
    <property type="protein sequence ID" value="UOB19518.1"/>
    <property type="molecule type" value="Genomic_DNA"/>
</dbReference>
<dbReference type="InterPro" id="IPR029052">
    <property type="entry name" value="Metallo-depent_PP-like"/>
</dbReference>
<dbReference type="AlphaFoldDB" id="A0A9E6ZV51"/>
<reference evidence="2" key="1">
    <citation type="submission" date="2022-03" db="EMBL/GenBank/DDBJ databases">
        <title>Description of Abyssus ytuae gen. nov., sp. nov., a novel member of the family Flavobacteriaceae isolated from the sediment of Mariana Trench.</title>
        <authorList>
            <person name="Zhang J."/>
            <person name="Xu X."/>
        </authorList>
    </citation>
    <scope>NUCLEOTIDE SEQUENCE</scope>
    <source>
        <strain evidence="2">MT3330</strain>
    </source>
</reference>
<feature type="domain" description="PhoD-like phosphatase metallophosphatase" evidence="1">
    <location>
        <begin position="46"/>
        <end position="287"/>
    </location>
</feature>
<organism evidence="2 3">
    <name type="scientific">Abyssalbus ytuae</name>
    <dbReference type="NCBI Taxonomy" id="2926907"/>
    <lineage>
        <taxon>Bacteria</taxon>
        <taxon>Pseudomonadati</taxon>
        <taxon>Bacteroidota</taxon>
        <taxon>Flavobacteriia</taxon>
        <taxon>Flavobacteriales</taxon>
        <taxon>Flavobacteriaceae</taxon>
        <taxon>Abyssalbus</taxon>
    </lineage>
</organism>
<dbReference type="Pfam" id="PF09423">
    <property type="entry name" value="PhoD"/>
    <property type="match status" value="1"/>
</dbReference>
<accession>A0A9E6ZV51</accession>
<dbReference type="CDD" id="cd07389">
    <property type="entry name" value="MPP_PhoD"/>
    <property type="match status" value="1"/>
</dbReference>
<evidence type="ECO:0000313" key="2">
    <source>
        <dbReference type="EMBL" id="UOB19518.1"/>
    </source>
</evidence>
<name>A0A9E6ZV51_9FLAO</name>
<evidence type="ECO:0000313" key="3">
    <source>
        <dbReference type="Proteomes" id="UP000831290"/>
    </source>
</evidence>